<proteinExistence type="inferred from homology"/>
<dbReference type="PANTHER" id="PTHR13341:SF2">
    <property type="entry name" value="PROTEIN SEELE"/>
    <property type="match status" value="1"/>
</dbReference>
<dbReference type="InterPro" id="IPR021852">
    <property type="entry name" value="DUF3456"/>
</dbReference>
<comment type="similarity">
    <text evidence="1">Belongs to the canopy family.</text>
</comment>
<protein>
    <recommendedName>
        <fullName evidence="3">DUF3456 domain-containing protein</fullName>
    </recommendedName>
</protein>
<comment type="caution">
    <text evidence="4">The sequence shown here is derived from an EMBL/GenBank/DDBJ whole genome shotgun (WGS) entry which is preliminary data.</text>
</comment>
<dbReference type="OrthoDB" id="192915at2759"/>
<evidence type="ECO:0000256" key="1">
    <source>
        <dbReference type="ARBA" id="ARBA00007285"/>
    </source>
</evidence>
<keyword evidence="5" id="KW-1185">Reference proteome</keyword>
<reference evidence="4" key="1">
    <citation type="submission" date="2021-09" db="EMBL/GenBank/DDBJ databases">
        <authorList>
            <consortium name="Pathogen Informatics"/>
        </authorList>
    </citation>
    <scope>NUCLEOTIDE SEQUENCE</scope>
</reference>
<evidence type="ECO:0000259" key="3">
    <source>
        <dbReference type="Pfam" id="PF11938"/>
    </source>
</evidence>
<dbReference type="Proteomes" id="UP000746747">
    <property type="component" value="Unassembled WGS sequence"/>
</dbReference>
<dbReference type="AlphaFoldDB" id="A0A8J2M6Y8"/>
<feature type="domain" description="DUF3456" evidence="3">
    <location>
        <begin position="32"/>
        <end position="166"/>
    </location>
</feature>
<evidence type="ECO:0000313" key="4">
    <source>
        <dbReference type="EMBL" id="CAG9540403.1"/>
    </source>
</evidence>
<dbReference type="PANTHER" id="PTHR13341">
    <property type="entry name" value="MIR-INTERACTING SAPOSIN-LIKE PROTEIN"/>
    <property type="match status" value="1"/>
</dbReference>
<gene>
    <name evidence="4" type="ORF">CJOHNSTONI_LOCUS9920</name>
</gene>
<sequence>MDCLVHSIWISLCILLSLISECFAVPTASATCGACTMVVTEMEIKIAELEEKRGKNSYWPSGTKNQNFTDKGSLLRSEIQLSEILETVCDKSSEWTAVIHPRTGKGVYARRATLKLKQVPERLTIHQFEDACSDFLDSYEDQLIKFSGKKCEEPVRQFCHKTIKVCTAVDVTPMTDEESGKAQILSDEEKEKTIEKMMNKLKKDSEEVDDEL</sequence>
<name>A0A8J2M6Y8_9BILA</name>
<dbReference type="GO" id="GO:0005783">
    <property type="term" value="C:endoplasmic reticulum"/>
    <property type="evidence" value="ECO:0007669"/>
    <property type="project" value="TreeGrafter"/>
</dbReference>
<feature type="chain" id="PRO_5035329047" description="DUF3456 domain-containing protein" evidence="2">
    <location>
        <begin position="25"/>
        <end position="212"/>
    </location>
</feature>
<dbReference type="InterPro" id="IPR042415">
    <property type="entry name" value="CNPY"/>
</dbReference>
<feature type="signal peptide" evidence="2">
    <location>
        <begin position="1"/>
        <end position="24"/>
    </location>
</feature>
<dbReference type="Pfam" id="PF11938">
    <property type="entry name" value="DUF3456"/>
    <property type="match status" value="1"/>
</dbReference>
<evidence type="ECO:0000256" key="2">
    <source>
        <dbReference type="SAM" id="SignalP"/>
    </source>
</evidence>
<dbReference type="EMBL" id="CAKAEH010001951">
    <property type="protein sequence ID" value="CAG9540403.1"/>
    <property type="molecule type" value="Genomic_DNA"/>
</dbReference>
<keyword evidence="2" id="KW-0732">Signal</keyword>
<accession>A0A8J2M6Y8</accession>
<organism evidence="4 5">
    <name type="scientific">Cercopithifilaria johnstoni</name>
    <dbReference type="NCBI Taxonomy" id="2874296"/>
    <lineage>
        <taxon>Eukaryota</taxon>
        <taxon>Metazoa</taxon>
        <taxon>Ecdysozoa</taxon>
        <taxon>Nematoda</taxon>
        <taxon>Chromadorea</taxon>
        <taxon>Rhabditida</taxon>
        <taxon>Spirurina</taxon>
        <taxon>Spiruromorpha</taxon>
        <taxon>Filarioidea</taxon>
        <taxon>Onchocercidae</taxon>
        <taxon>Cercopithifilaria</taxon>
    </lineage>
</organism>
<evidence type="ECO:0000313" key="5">
    <source>
        <dbReference type="Proteomes" id="UP000746747"/>
    </source>
</evidence>